<gene>
    <name evidence="8" type="ORF">K458DRAFT_364672</name>
</gene>
<evidence type="ECO:0000256" key="5">
    <source>
        <dbReference type="ARBA" id="ARBA00023136"/>
    </source>
</evidence>
<evidence type="ECO:0000256" key="1">
    <source>
        <dbReference type="ARBA" id="ARBA00004141"/>
    </source>
</evidence>
<evidence type="ECO:0000256" key="2">
    <source>
        <dbReference type="ARBA" id="ARBA00006824"/>
    </source>
</evidence>
<dbReference type="GO" id="GO:0005739">
    <property type="term" value="C:mitochondrion"/>
    <property type="evidence" value="ECO:0007669"/>
    <property type="project" value="TreeGrafter"/>
</dbReference>
<dbReference type="AlphaFoldDB" id="A0A6G1J5B4"/>
<dbReference type="PANTHER" id="PTHR11266">
    <property type="entry name" value="PEROXISOMAL MEMBRANE PROTEIN 2, PXMP2 MPV17"/>
    <property type="match status" value="1"/>
</dbReference>
<dbReference type="Pfam" id="PF04117">
    <property type="entry name" value="Mpv17_PMP22"/>
    <property type="match status" value="1"/>
</dbReference>
<organism evidence="8 9">
    <name type="scientific">Lentithecium fluviatile CBS 122367</name>
    <dbReference type="NCBI Taxonomy" id="1168545"/>
    <lineage>
        <taxon>Eukaryota</taxon>
        <taxon>Fungi</taxon>
        <taxon>Dikarya</taxon>
        <taxon>Ascomycota</taxon>
        <taxon>Pezizomycotina</taxon>
        <taxon>Dothideomycetes</taxon>
        <taxon>Pleosporomycetidae</taxon>
        <taxon>Pleosporales</taxon>
        <taxon>Massarineae</taxon>
        <taxon>Lentitheciaceae</taxon>
        <taxon>Lentithecium</taxon>
    </lineage>
</organism>
<comment type="subcellular location">
    <subcellularLocation>
        <location evidence="1">Membrane</location>
        <topology evidence="1">Multi-pass membrane protein</topology>
    </subcellularLocation>
</comment>
<evidence type="ECO:0000313" key="9">
    <source>
        <dbReference type="Proteomes" id="UP000799291"/>
    </source>
</evidence>
<evidence type="ECO:0000313" key="8">
    <source>
        <dbReference type="EMBL" id="KAF2685702.1"/>
    </source>
</evidence>
<keyword evidence="3" id="KW-0812">Transmembrane</keyword>
<accession>A0A6G1J5B4</accession>
<keyword evidence="5" id="KW-0472">Membrane</keyword>
<dbReference type="Proteomes" id="UP000799291">
    <property type="component" value="Unassembled WGS sequence"/>
</dbReference>
<dbReference type="InterPro" id="IPR007248">
    <property type="entry name" value="Mpv17_PMP22"/>
</dbReference>
<evidence type="ECO:0000256" key="6">
    <source>
        <dbReference type="RuleBase" id="RU363053"/>
    </source>
</evidence>
<sequence length="306" mass="33864">MIRTCAAGLRLTIASNSRTVNVCGNTAHIWIGGTTARVVRRWNASRPPIAQKAPESTKTIPGPSWLWLEPVYGPFRAYGRVQRRRPYMTQFLSALVIYFVGDFVAQSLGPAPGAGQGAEAEAEETEERGWVQAWAEERDWARTARALTIGGLAAVPGYKWFLWLGSSFNYSSKVLSLTTKVTINQLLFTPIFNSYFFGMQSFLSGATLAEITERVKNTVPVSWINSCKIWPAVTAFMFAFIPIEYRSIFGGVIAIGWQAYLSLLNQRAAAVEELEHANEAAAEEVKQAPARVREMESEGVREKCAA</sequence>
<dbReference type="PANTHER" id="PTHR11266:SF113">
    <property type="entry name" value="MEMBRANE PROTEIN, MPV17_PMP22 FAMILY, PUTATIVE (AFU_ORTHOLOGUE AFUA_1G13840)-RELATED"/>
    <property type="match status" value="1"/>
</dbReference>
<evidence type="ECO:0000256" key="4">
    <source>
        <dbReference type="ARBA" id="ARBA00022989"/>
    </source>
</evidence>
<dbReference type="GO" id="GO:0016020">
    <property type="term" value="C:membrane"/>
    <property type="evidence" value="ECO:0007669"/>
    <property type="project" value="UniProtKB-SubCell"/>
</dbReference>
<evidence type="ECO:0000256" key="7">
    <source>
        <dbReference type="SAM" id="Coils"/>
    </source>
</evidence>
<keyword evidence="7" id="KW-0175">Coiled coil</keyword>
<evidence type="ECO:0000256" key="3">
    <source>
        <dbReference type="ARBA" id="ARBA00022692"/>
    </source>
</evidence>
<feature type="coiled-coil region" evidence="7">
    <location>
        <begin position="264"/>
        <end position="298"/>
    </location>
</feature>
<comment type="similarity">
    <text evidence="2 6">Belongs to the peroxisomal membrane protein PXMP2/4 family.</text>
</comment>
<protein>
    <submittedName>
        <fullName evidence="8">Uncharacterized protein</fullName>
    </submittedName>
</protein>
<keyword evidence="4" id="KW-1133">Transmembrane helix</keyword>
<proteinExistence type="inferred from homology"/>
<dbReference type="OrthoDB" id="430207at2759"/>
<keyword evidence="9" id="KW-1185">Reference proteome</keyword>
<dbReference type="EMBL" id="MU005578">
    <property type="protein sequence ID" value="KAF2685702.1"/>
    <property type="molecule type" value="Genomic_DNA"/>
</dbReference>
<reference evidence="8" key="1">
    <citation type="journal article" date="2020" name="Stud. Mycol.">
        <title>101 Dothideomycetes genomes: a test case for predicting lifestyles and emergence of pathogens.</title>
        <authorList>
            <person name="Haridas S."/>
            <person name="Albert R."/>
            <person name="Binder M."/>
            <person name="Bloem J."/>
            <person name="Labutti K."/>
            <person name="Salamov A."/>
            <person name="Andreopoulos B."/>
            <person name="Baker S."/>
            <person name="Barry K."/>
            <person name="Bills G."/>
            <person name="Bluhm B."/>
            <person name="Cannon C."/>
            <person name="Castanera R."/>
            <person name="Culley D."/>
            <person name="Daum C."/>
            <person name="Ezra D."/>
            <person name="Gonzalez J."/>
            <person name="Henrissat B."/>
            <person name="Kuo A."/>
            <person name="Liang C."/>
            <person name="Lipzen A."/>
            <person name="Lutzoni F."/>
            <person name="Magnuson J."/>
            <person name="Mondo S."/>
            <person name="Nolan M."/>
            <person name="Ohm R."/>
            <person name="Pangilinan J."/>
            <person name="Park H.-J."/>
            <person name="Ramirez L."/>
            <person name="Alfaro M."/>
            <person name="Sun H."/>
            <person name="Tritt A."/>
            <person name="Yoshinaga Y."/>
            <person name="Zwiers L.-H."/>
            <person name="Turgeon B."/>
            <person name="Goodwin S."/>
            <person name="Spatafora J."/>
            <person name="Crous P."/>
            <person name="Grigoriev I."/>
        </authorList>
    </citation>
    <scope>NUCLEOTIDE SEQUENCE</scope>
    <source>
        <strain evidence="8">CBS 122367</strain>
    </source>
</reference>
<name>A0A6G1J5B4_9PLEO</name>